<evidence type="ECO:0000313" key="2">
    <source>
        <dbReference type="EMBL" id="MEL4456553.1"/>
    </source>
</evidence>
<dbReference type="Proteomes" id="UP001474120">
    <property type="component" value="Unassembled WGS sequence"/>
</dbReference>
<dbReference type="InterPro" id="IPR045749">
    <property type="entry name" value="DUF6090"/>
</dbReference>
<gene>
    <name evidence="2" type="ORF">AABB81_11640</name>
</gene>
<organism evidence="2 3">
    <name type="scientific">Lutimonas vermicola</name>
    <dbReference type="NCBI Taxonomy" id="414288"/>
    <lineage>
        <taxon>Bacteria</taxon>
        <taxon>Pseudomonadati</taxon>
        <taxon>Bacteroidota</taxon>
        <taxon>Flavobacteriia</taxon>
        <taxon>Flavobacteriales</taxon>
        <taxon>Flavobacteriaceae</taxon>
        <taxon>Lutimonas</taxon>
    </lineage>
</organism>
<dbReference type="Pfam" id="PF19578">
    <property type="entry name" value="DUF6090"/>
    <property type="match status" value="1"/>
</dbReference>
<keyword evidence="3" id="KW-1185">Reference proteome</keyword>
<keyword evidence="1" id="KW-0812">Transmembrane</keyword>
<dbReference type="RefSeq" id="WP_342160698.1">
    <property type="nucleotide sequence ID" value="NZ_JBCDNA010000002.1"/>
</dbReference>
<comment type="caution">
    <text evidence="2">The sequence shown here is derived from an EMBL/GenBank/DDBJ whole genome shotgun (WGS) entry which is preliminary data.</text>
</comment>
<name>A0ABU9L376_9FLAO</name>
<evidence type="ECO:0000313" key="3">
    <source>
        <dbReference type="Proteomes" id="UP001474120"/>
    </source>
</evidence>
<keyword evidence="1" id="KW-0472">Membrane</keyword>
<sequence>MADDNRPLKYMRYAVGEIVLVVIGILIALQINNWNEERKDNNNKKVFKQALIEDLKKDTAHLNIHIKNAEIFIKNFKETTVKLEKSDVTIDTVIKLYTIRGIHQMGLEPPNKTTFESLMQTGNIKVFNEDEIERLMAFYDEIKLRYFLVEYGYNYSWEKYQELSDMFGFLGKKEKDSPVYRMLRENMNESEFVRMYDLALYRFLGASRNGKRRSEQLLIMTNELINTLSDSHD</sequence>
<reference evidence="2 3" key="1">
    <citation type="submission" date="2024-04" db="EMBL/GenBank/DDBJ databases">
        <title>whole genome sequencing of Lutimonas vermicola strain IMCC1616.</title>
        <authorList>
            <person name="Bae S.S."/>
        </authorList>
    </citation>
    <scope>NUCLEOTIDE SEQUENCE [LARGE SCALE GENOMIC DNA]</scope>
    <source>
        <strain evidence="2 3">IMCC1616</strain>
    </source>
</reference>
<feature type="transmembrane region" description="Helical" evidence="1">
    <location>
        <begin position="12"/>
        <end position="31"/>
    </location>
</feature>
<accession>A0ABU9L376</accession>
<proteinExistence type="predicted"/>
<keyword evidence="1" id="KW-1133">Transmembrane helix</keyword>
<evidence type="ECO:0000256" key="1">
    <source>
        <dbReference type="SAM" id="Phobius"/>
    </source>
</evidence>
<dbReference type="EMBL" id="JBCDNA010000002">
    <property type="protein sequence ID" value="MEL4456553.1"/>
    <property type="molecule type" value="Genomic_DNA"/>
</dbReference>
<protein>
    <submittedName>
        <fullName evidence="2">DUF6090 family protein</fullName>
    </submittedName>
</protein>